<keyword evidence="3" id="KW-0309">Germination</keyword>
<evidence type="ECO:0000256" key="3">
    <source>
        <dbReference type="ARBA" id="ARBA00022544"/>
    </source>
</evidence>
<keyword evidence="6" id="KW-0564">Palmitate</keyword>
<evidence type="ECO:0000313" key="10">
    <source>
        <dbReference type="EMBL" id="WIW71279.1"/>
    </source>
</evidence>
<dbReference type="Proteomes" id="UP001243623">
    <property type="component" value="Chromosome"/>
</dbReference>
<feature type="domain" description="Spore germination protein N-terminal" evidence="9">
    <location>
        <begin position="26"/>
        <end position="196"/>
    </location>
</feature>
<dbReference type="AlphaFoldDB" id="A0A9Y2AJG0"/>
<dbReference type="InterPro" id="IPR057336">
    <property type="entry name" value="GerAC_N"/>
</dbReference>
<evidence type="ECO:0000256" key="5">
    <source>
        <dbReference type="ARBA" id="ARBA00023136"/>
    </source>
</evidence>
<sequence>MNVIKKLISIMLIIGICIPLSGCWNYRGLDTLSVFTGIAIDRNEENNNYKLTIEFIDFSETSKKEPSKSQLVEVEGRTIFEAIRNAKRKLAKKLYMGDIKVVIISNQIARKEGINSILDFFARDAEMRETIIPVLSQEKTAKEVLMSNGVDNKIVSEELEKIIRSGWKTTASSKGVNICKTFDILHGKDEIPLVLPAVRCKNNKEKKIVELNGTAIFKGDKLKGYLSPEETYTYLLATNEINRGIITVPLNDSQDKIVLELEKNKTKMSYSYNENRLKIFLDMSSVAKVSEVNFDIDLSKRETIEEFKSAAKLDSLQRLESLINKGKKELNCDLLGVGTMIHKSDPELWYKLREEWDYYIQTMEVEIRHEFVITNTGLTK</sequence>
<dbReference type="EMBL" id="CP120678">
    <property type="protein sequence ID" value="WIW71279.1"/>
    <property type="molecule type" value="Genomic_DNA"/>
</dbReference>
<evidence type="ECO:0000256" key="1">
    <source>
        <dbReference type="ARBA" id="ARBA00004635"/>
    </source>
</evidence>
<evidence type="ECO:0000256" key="4">
    <source>
        <dbReference type="ARBA" id="ARBA00022729"/>
    </source>
</evidence>
<accession>A0A9Y2AJG0</accession>
<comment type="subcellular location">
    <subcellularLocation>
        <location evidence="1">Membrane</location>
        <topology evidence="1">Lipid-anchor</topology>
    </subcellularLocation>
</comment>
<name>A0A9Y2AJG0_9FIRM</name>
<keyword evidence="5" id="KW-0472">Membrane</keyword>
<dbReference type="Pfam" id="PF05504">
    <property type="entry name" value="Spore_GerAC"/>
    <property type="match status" value="1"/>
</dbReference>
<keyword evidence="4" id="KW-0732">Signal</keyword>
<dbReference type="InterPro" id="IPR008844">
    <property type="entry name" value="Spore_GerAC-like"/>
</dbReference>
<dbReference type="Gene3D" id="6.20.190.10">
    <property type="entry name" value="Nutrient germinant receptor protein C, domain 1"/>
    <property type="match status" value="1"/>
</dbReference>
<evidence type="ECO:0000256" key="7">
    <source>
        <dbReference type="ARBA" id="ARBA00023288"/>
    </source>
</evidence>
<dbReference type="Gene3D" id="3.30.300.210">
    <property type="entry name" value="Nutrient germinant receptor protein C, domain 3"/>
    <property type="match status" value="1"/>
</dbReference>
<evidence type="ECO:0000259" key="8">
    <source>
        <dbReference type="Pfam" id="PF05504"/>
    </source>
</evidence>
<gene>
    <name evidence="10" type="ORF">P3F81_02900</name>
</gene>
<reference evidence="10" key="1">
    <citation type="submission" date="2023-03" db="EMBL/GenBank/DDBJ databases">
        <title>Selenobaculum gbiensis gen. nov. sp. nov., a new bacterium isolated from the gut microbiota of IBD patient.</title>
        <authorList>
            <person name="Yeo S."/>
            <person name="Park H."/>
            <person name="Huh C.S."/>
        </authorList>
    </citation>
    <scope>NUCLEOTIDE SEQUENCE</scope>
    <source>
        <strain evidence="10">ICN-92133</strain>
    </source>
</reference>
<keyword evidence="7" id="KW-0449">Lipoprotein</keyword>
<feature type="domain" description="Spore germination GerAC-like C-terminal" evidence="8">
    <location>
        <begin position="212"/>
        <end position="377"/>
    </location>
</feature>
<proteinExistence type="inferred from homology"/>
<evidence type="ECO:0000256" key="2">
    <source>
        <dbReference type="ARBA" id="ARBA00007886"/>
    </source>
</evidence>
<dbReference type="RefSeq" id="WP_309320607.1">
    <property type="nucleotide sequence ID" value="NZ_CP120678.1"/>
</dbReference>
<dbReference type="KEGG" id="sgbi:P3F81_02900"/>
<dbReference type="PANTHER" id="PTHR35789:SF1">
    <property type="entry name" value="SPORE GERMINATION PROTEIN B3"/>
    <property type="match status" value="1"/>
</dbReference>
<dbReference type="Pfam" id="PF25198">
    <property type="entry name" value="Spore_GerAC_N"/>
    <property type="match status" value="1"/>
</dbReference>
<dbReference type="GO" id="GO:0009847">
    <property type="term" value="P:spore germination"/>
    <property type="evidence" value="ECO:0007669"/>
    <property type="project" value="InterPro"/>
</dbReference>
<evidence type="ECO:0000259" key="9">
    <source>
        <dbReference type="Pfam" id="PF25198"/>
    </source>
</evidence>
<organism evidence="10 11">
    <name type="scientific">Selenobaculum gibii</name>
    <dbReference type="NCBI Taxonomy" id="3054208"/>
    <lineage>
        <taxon>Bacteria</taxon>
        <taxon>Bacillati</taxon>
        <taxon>Bacillota</taxon>
        <taxon>Negativicutes</taxon>
        <taxon>Selenomonadales</taxon>
        <taxon>Selenomonadaceae</taxon>
        <taxon>Selenobaculum</taxon>
    </lineage>
</organism>
<dbReference type="GO" id="GO:0016020">
    <property type="term" value="C:membrane"/>
    <property type="evidence" value="ECO:0007669"/>
    <property type="project" value="UniProtKB-SubCell"/>
</dbReference>
<comment type="similarity">
    <text evidence="2">Belongs to the GerABKC lipoprotein family.</text>
</comment>
<dbReference type="PANTHER" id="PTHR35789">
    <property type="entry name" value="SPORE GERMINATION PROTEIN B3"/>
    <property type="match status" value="1"/>
</dbReference>
<keyword evidence="11" id="KW-1185">Reference proteome</keyword>
<dbReference type="InterPro" id="IPR038501">
    <property type="entry name" value="Spore_GerAC_C_sf"/>
</dbReference>
<dbReference type="NCBIfam" id="TIGR02887">
    <property type="entry name" value="spore_ger_x_C"/>
    <property type="match status" value="1"/>
</dbReference>
<evidence type="ECO:0000313" key="11">
    <source>
        <dbReference type="Proteomes" id="UP001243623"/>
    </source>
</evidence>
<protein>
    <submittedName>
        <fullName evidence="10">Ger(X)C family spore germination protein</fullName>
    </submittedName>
</protein>
<evidence type="ECO:0000256" key="6">
    <source>
        <dbReference type="ARBA" id="ARBA00023139"/>
    </source>
</evidence>
<dbReference type="InterPro" id="IPR046953">
    <property type="entry name" value="Spore_GerAC-like_C"/>
</dbReference>